<keyword evidence="2" id="KW-0472">Membrane</keyword>
<evidence type="ECO:0000313" key="4">
    <source>
        <dbReference type="Proteomes" id="UP001220256"/>
    </source>
</evidence>
<comment type="caution">
    <text evidence="3">The sequence shown here is derived from an EMBL/GenBank/DDBJ whole genome shotgun (WGS) entry which is preliminary data.</text>
</comment>
<feature type="compositionally biased region" description="Basic and acidic residues" evidence="1">
    <location>
        <begin position="103"/>
        <end position="114"/>
    </location>
</feature>
<evidence type="ECO:0000256" key="1">
    <source>
        <dbReference type="SAM" id="MobiDB-lite"/>
    </source>
</evidence>
<gene>
    <name evidence="3" type="ORF">N7505_001984</name>
</gene>
<protein>
    <submittedName>
        <fullName evidence="3">Uncharacterized protein</fullName>
    </submittedName>
</protein>
<accession>A0ABQ8WYF2</accession>
<proteinExistence type="predicted"/>
<keyword evidence="4" id="KW-1185">Reference proteome</keyword>
<evidence type="ECO:0000313" key="3">
    <source>
        <dbReference type="EMBL" id="KAJ5284004.1"/>
    </source>
</evidence>
<feature type="region of interest" description="Disordered" evidence="1">
    <location>
        <begin position="60"/>
        <end position="114"/>
    </location>
</feature>
<keyword evidence="2" id="KW-1133">Transmembrane helix</keyword>
<dbReference type="Proteomes" id="UP001220256">
    <property type="component" value="Unassembled WGS sequence"/>
</dbReference>
<feature type="transmembrane region" description="Helical" evidence="2">
    <location>
        <begin position="17"/>
        <end position="39"/>
    </location>
</feature>
<evidence type="ECO:0000256" key="2">
    <source>
        <dbReference type="SAM" id="Phobius"/>
    </source>
</evidence>
<name>A0ABQ8WYF2_PENCH</name>
<dbReference type="EMBL" id="JAPVEB010000001">
    <property type="protein sequence ID" value="KAJ5284004.1"/>
    <property type="molecule type" value="Genomic_DNA"/>
</dbReference>
<sequence length="143" mass="16103">MAWYSILPSELTHLESWAARIFFLLGLITIGPWAFLILLDATIWIYRLILWEIPWIGGRARGRQRPRAPSLNERPGGQRRAFGLRGVETDAGDSEGGNADNSLRVKRERGQDYDKENVSPVVQALHPHLSGDGILKQRSSAQM</sequence>
<keyword evidence="2" id="KW-0812">Transmembrane</keyword>
<reference evidence="3 4" key="1">
    <citation type="journal article" date="2023" name="IMA Fungus">
        <title>Comparative genomic study of the Penicillium genus elucidates a diverse pangenome and 15 lateral gene transfer events.</title>
        <authorList>
            <person name="Petersen C."/>
            <person name="Sorensen T."/>
            <person name="Nielsen M.R."/>
            <person name="Sondergaard T.E."/>
            <person name="Sorensen J.L."/>
            <person name="Fitzpatrick D.A."/>
            <person name="Frisvad J.C."/>
            <person name="Nielsen K.L."/>
        </authorList>
    </citation>
    <scope>NUCLEOTIDE SEQUENCE [LARGE SCALE GENOMIC DNA]</scope>
    <source>
        <strain evidence="3 4">IBT 3361</strain>
    </source>
</reference>
<organism evidence="3 4">
    <name type="scientific">Penicillium chrysogenum</name>
    <name type="common">Penicillium notatum</name>
    <dbReference type="NCBI Taxonomy" id="5076"/>
    <lineage>
        <taxon>Eukaryota</taxon>
        <taxon>Fungi</taxon>
        <taxon>Dikarya</taxon>
        <taxon>Ascomycota</taxon>
        <taxon>Pezizomycotina</taxon>
        <taxon>Eurotiomycetes</taxon>
        <taxon>Eurotiomycetidae</taxon>
        <taxon>Eurotiales</taxon>
        <taxon>Aspergillaceae</taxon>
        <taxon>Penicillium</taxon>
        <taxon>Penicillium chrysogenum species complex</taxon>
    </lineage>
</organism>